<dbReference type="AlphaFoldDB" id="A0A4Z1P285"/>
<feature type="region of interest" description="Disordered" evidence="1">
    <location>
        <begin position="46"/>
        <end position="89"/>
    </location>
</feature>
<feature type="compositionally biased region" description="Polar residues" evidence="1">
    <location>
        <begin position="47"/>
        <end position="64"/>
    </location>
</feature>
<sequence>MDGSRRLALAEGALPVFGTASELQSCWRALQSPHWHTDLLAFPPTDRLQSMEASDQGATDTSADWRQGRGKRSSLCELGQARQGMSPRR</sequence>
<evidence type="ECO:0000313" key="3">
    <source>
        <dbReference type="Proteomes" id="UP000298493"/>
    </source>
</evidence>
<dbReference type="EMBL" id="SNSC02000009">
    <property type="protein sequence ID" value="TID21513.1"/>
    <property type="molecule type" value="Genomic_DNA"/>
</dbReference>
<proteinExistence type="predicted"/>
<name>A0A4Z1P285_9PEZI</name>
<comment type="caution">
    <text evidence="2">The sequence shown here is derived from an EMBL/GenBank/DDBJ whole genome shotgun (WGS) entry which is preliminary data.</text>
</comment>
<keyword evidence="3" id="KW-1185">Reference proteome</keyword>
<accession>A0A4Z1P285</accession>
<organism evidence="2 3">
    <name type="scientific">Venturia nashicola</name>
    <dbReference type="NCBI Taxonomy" id="86259"/>
    <lineage>
        <taxon>Eukaryota</taxon>
        <taxon>Fungi</taxon>
        <taxon>Dikarya</taxon>
        <taxon>Ascomycota</taxon>
        <taxon>Pezizomycotina</taxon>
        <taxon>Dothideomycetes</taxon>
        <taxon>Pleosporomycetidae</taxon>
        <taxon>Venturiales</taxon>
        <taxon>Venturiaceae</taxon>
        <taxon>Venturia</taxon>
    </lineage>
</organism>
<dbReference type="Proteomes" id="UP000298493">
    <property type="component" value="Unassembled WGS sequence"/>
</dbReference>
<evidence type="ECO:0000313" key="2">
    <source>
        <dbReference type="EMBL" id="TID21513.1"/>
    </source>
</evidence>
<evidence type="ECO:0000256" key="1">
    <source>
        <dbReference type="SAM" id="MobiDB-lite"/>
    </source>
</evidence>
<gene>
    <name evidence="2" type="ORF">E6O75_ATG04908</name>
</gene>
<protein>
    <submittedName>
        <fullName evidence="2">Uncharacterized protein</fullName>
    </submittedName>
</protein>
<reference evidence="2 3" key="1">
    <citation type="submission" date="2019-04" db="EMBL/GenBank/DDBJ databases">
        <title>High contiguity whole genome sequence and gene annotation resource for two Venturia nashicola isolates.</title>
        <authorList>
            <person name="Prokchorchik M."/>
            <person name="Won K."/>
            <person name="Lee Y."/>
            <person name="Choi E.D."/>
            <person name="Segonzac C."/>
            <person name="Sohn K.H."/>
        </authorList>
    </citation>
    <scope>NUCLEOTIDE SEQUENCE [LARGE SCALE GENOMIC DNA]</scope>
    <source>
        <strain evidence="2 3">PRI2</strain>
    </source>
</reference>